<sequence>MATVKTPAEAWISAGLRALARGGPDAVRIEPIAADLGVSKGGFYWHFANRAAFIERMLDTWEKTVVEDVIAEIDSHGGAPRDRLRELFRMAQASTRSTDGLGVELAIRDWSRRDKAVAKRLRGIDDRRMAYMRSQFLEFSADDEDAEARALQVYALMVGGYFIASSNPDLPRAQVVRRALELLLA</sequence>
<dbReference type="InterPro" id="IPR036271">
    <property type="entry name" value="Tet_transcr_reg_TetR-rel_C_sf"/>
</dbReference>
<dbReference type="AlphaFoldDB" id="A0A5C8NKJ5"/>
<dbReference type="SUPFAM" id="SSF46689">
    <property type="entry name" value="Homeodomain-like"/>
    <property type="match status" value="1"/>
</dbReference>
<evidence type="ECO:0000256" key="2">
    <source>
        <dbReference type="PROSITE-ProRule" id="PRU00335"/>
    </source>
</evidence>
<organism evidence="4 5">
    <name type="scientific">Aeromicrobium terrae</name>
    <dbReference type="NCBI Taxonomy" id="2498846"/>
    <lineage>
        <taxon>Bacteria</taxon>
        <taxon>Bacillati</taxon>
        <taxon>Actinomycetota</taxon>
        <taxon>Actinomycetes</taxon>
        <taxon>Propionibacteriales</taxon>
        <taxon>Nocardioidaceae</taxon>
        <taxon>Aeromicrobium</taxon>
    </lineage>
</organism>
<dbReference type="RefSeq" id="WP_147685552.1">
    <property type="nucleotide sequence ID" value="NZ_VDUX01000003.1"/>
</dbReference>
<reference evidence="4 5" key="1">
    <citation type="submission" date="2019-06" db="EMBL/GenBank/DDBJ databases">
        <title>Aeromicrobium sp. nov., isolated from a maize field.</title>
        <authorList>
            <person name="Lin S.-Y."/>
            <person name="Tsai C.-F."/>
            <person name="Young C.-C."/>
        </authorList>
    </citation>
    <scope>NUCLEOTIDE SEQUENCE [LARGE SCALE GENOMIC DNA]</scope>
    <source>
        <strain evidence="4 5">CC-CFT486</strain>
    </source>
</reference>
<evidence type="ECO:0000256" key="1">
    <source>
        <dbReference type="ARBA" id="ARBA00023125"/>
    </source>
</evidence>
<evidence type="ECO:0000313" key="4">
    <source>
        <dbReference type="EMBL" id="TXL61351.1"/>
    </source>
</evidence>
<protein>
    <submittedName>
        <fullName evidence="4">TetR/AcrR family transcriptional regulator</fullName>
    </submittedName>
</protein>
<accession>A0A5C8NKJ5</accession>
<dbReference type="PANTHER" id="PTHR30055:SF239">
    <property type="entry name" value="TRANSCRIPTIONAL REGULATORY PROTEIN"/>
    <property type="match status" value="1"/>
</dbReference>
<dbReference type="EMBL" id="VDUX01000003">
    <property type="protein sequence ID" value="TXL61351.1"/>
    <property type="molecule type" value="Genomic_DNA"/>
</dbReference>
<dbReference type="GO" id="GO:0000976">
    <property type="term" value="F:transcription cis-regulatory region binding"/>
    <property type="evidence" value="ECO:0007669"/>
    <property type="project" value="TreeGrafter"/>
</dbReference>
<comment type="caution">
    <text evidence="4">The sequence shown here is derived from an EMBL/GenBank/DDBJ whole genome shotgun (WGS) entry which is preliminary data.</text>
</comment>
<keyword evidence="5" id="KW-1185">Reference proteome</keyword>
<dbReference type="Proteomes" id="UP000321571">
    <property type="component" value="Unassembled WGS sequence"/>
</dbReference>
<dbReference type="Pfam" id="PF00440">
    <property type="entry name" value="TetR_N"/>
    <property type="match status" value="1"/>
</dbReference>
<evidence type="ECO:0000313" key="5">
    <source>
        <dbReference type="Proteomes" id="UP000321571"/>
    </source>
</evidence>
<feature type="DNA-binding region" description="H-T-H motif" evidence="2">
    <location>
        <begin position="28"/>
        <end position="47"/>
    </location>
</feature>
<dbReference type="InterPro" id="IPR001647">
    <property type="entry name" value="HTH_TetR"/>
</dbReference>
<dbReference type="GO" id="GO:0003700">
    <property type="term" value="F:DNA-binding transcription factor activity"/>
    <property type="evidence" value="ECO:0007669"/>
    <property type="project" value="TreeGrafter"/>
</dbReference>
<dbReference type="PROSITE" id="PS50977">
    <property type="entry name" value="HTH_TETR_2"/>
    <property type="match status" value="1"/>
</dbReference>
<dbReference type="InterPro" id="IPR009057">
    <property type="entry name" value="Homeodomain-like_sf"/>
</dbReference>
<dbReference type="InterPro" id="IPR050109">
    <property type="entry name" value="HTH-type_TetR-like_transc_reg"/>
</dbReference>
<dbReference type="Gene3D" id="1.10.357.10">
    <property type="entry name" value="Tetracycline Repressor, domain 2"/>
    <property type="match status" value="1"/>
</dbReference>
<feature type="domain" description="HTH tetR-type" evidence="3">
    <location>
        <begin position="5"/>
        <end position="65"/>
    </location>
</feature>
<dbReference type="PANTHER" id="PTHR30055">
    <property type="entry name" value="HTH-TYPE TRANSCRIPTIONAL REGULATOR RUTR"/>
    <property type="match status" value="1"/>
</dbReference>
<dbReference type="SUPFAM" id="SSF48498">
    <property type="entry name" value="Tetracyclin repressor-like, C-terminal domain"/>
    <property type="match status" value="1"/>
</dbReference>
<evidence type="ECO:0000259" key="3">
    <source>
        <dbReference type="PROSITE" id="PS50977"/>
    </source>
</evidence>
<proteinExistence type="predicted"/>
<name>A0A5C8NKJ5_9ACTN</name>
<keyword evidence="1 2" id="KW-0238">DNA-binding</keyword>
<dbReference type="OrthoDB" id="3218408at2"/>
<gene>
    <name evidence="4" type="ORF">FHP06_07935</name>
</gene>